<dbReference type="GO" id="GO:0004672">
    <property type="term" value="F:protein kinase activity"/>
    <property type="evidence" value="ECO:0007669"/>
    <property type="project" value="InterPro"/>
</dbReference>
<evidence type="ECO:0000313" key="4">
    <source>
        <dbReference type="Proteomes" id="UP000054477"/>
    </source>
</evidence>
<dbReference type="InterPro" id="IPR000719">
    <property type="entry name" value="Prot_kinase_dom"/>
</dbReference>
<dbReference type="HOGENOM" id="CLU_1010289_0_0_1"/>
<reference evidence="3 4" key="1">
    <citation type="submission" date="2014-04" db="EMBL/GenBank/DDBJ databases">
        <authorList>
            <consortium name="DOE Joint Genome Institute"/>
            <person name="Kuo A."/>
            <person name="Kohler A."/>
            <person name="Nagy L.G."/>
            <person name="Floudas D."/>
            <person name="Copeland A."/>
            <person name="Barry K.W."/>
            <person name="Cichocki N."/>
            <person name="Veneault-Fourrey C."/>
            <person name="LaButti K."/>
            <person name="Lindquist E.A."/>
            <person name="Lipzen A."/>
            <person name="Lundell T."/>
            <person name="Morin E."/>
            <person name="Murat C."/>
            <person name="Sun H."/>
            <person name="Tunlid A."/>
            <person name="Henrissat B."/>
            <person name="Grigoriev I.V."/>
            <person name="Hibbett D.S."/>
            <person name="Martin F."/>
            <person name="Nordberg H.P."/>
            <person name="Cantor M.N."/>
            <person name="Hua S.X."/>
        </authorList>
    </citation>
    <scope>NUCLEOTIDE SEQUENCE [LARGE SCALE GENOMIC DNA]</scope>
    <source>
        <strain evidence="3 4">LaAM-08-1</strain>
    </source>
</reference>
<dbReference type="Pfam" id="PF17667">
    <property type="entry name" value="Pkinase_fungal"/>
    <property type="match status" value="1"/>
</dbReference>
<evidence type="ECO:0000256" key="1">
    <source>
        <dbReference type="SAM" id="MobiDB-lite"/>
    </source>
</evidence>
<accession>A0A0C9X2N9</accession>
<dbReference type="SUPFAM" id="SSF56112">
    <property type="entry name" value="Protein kinase-like (PK-like)"/>
    <property type="match status" value="1"/>
</dbReference>
<dbReference type="OrthoDB" id="3260094at2759"/>
<keyword evidence="4" id="KW-1185">Reference proteome</keyword>
<dbReference type="InterPro" id="IPR008266">
    <property type="entry name" value="Tyr_kinase_AS"/>
</dbReference>
<reference evidence="4" key="2">
    <citation type="submission" date="2015-01" db="EMBL/GenBank/DDBJ databases">
        <title>Evolutionary Origins and Diversification of the Mycorrhizal Mutualists.</title>
        <authorList>
            <consortium name="DOE Joint Genome Institute"/>
            <consortium name="Mycorrhizal Genomics Consortium"/>
            <person name="Kohler A."/>
            <person name="Kuo A."/>
            <person name="Nagy L.G."/>
            <person name="Floudas D."/>
            <person name="Copeland A."/>
            <person name="Barry K.W."/>
            <person name="Cichocki N."/>
            <person name="Veneault-Fourrey C."/>
            <person name="LaButti K."/>
            <person name="Lindquist E.A."/>
            <person name="Lipzen A."/>
            <person name="Lundell T."/>
            <person name="Morin E."/>
            <person name="Murat C."/>
            <person name="Riley R."/>
            <person name="Ohm R."/>
            <person name="Sun H."/>
            <person name="Tunlid A."/>
            <person name="Henrissat B."/>
            <person name="Grigoriev I.V."/>
            <person name="Hibbett D.S."/>
            <person name="Martin F."/>
        </authorList>
    </citation>
    <scope>NUCLEOTIDE SEQUENCE [LARGE SCALE GENOMIC DNA]</scope>
    <source>
        <strain evidence="4">LaAM-08-1</strain>
    </source>
</reference>
<feature type="domain" description="Protein kinase" evidence="2">
    <location>
        <begin position="1"/>
        <end position="276"/>
    </location>
</feature>
<proteinExistence type="predicted"/>
<name>A0A0C9X2N9_9AGAR</name>
<dbReference type="PROSITE" id="PS50011">
    <property type="entry name" value="PROTEIN_KINASE_DOM"/>
    <property type="match status" value="1"/>
</dbReference>
<feature type="non-terminal residue" evidence="3">
    <location>
        <position position="276"/>
    </location>
</feature>
<dbReference type="InterPro" id="IPR011009">
    <property type="entry name" value="Kinase-like_dom_sf"/>
</dbReference>
<feature type="compositionally biased region" description="Polar residues" evidence="1">
    <location>
        <begin position="62"/>
        <end position="87"/>
    </location>
</feature>
<evidence type="ECO:0000313" key="3">
    <source>
        <dbReference type="EMBL" id="KIJ91906.1"/>
    </source>
</evidence>
<gene>
    <name evidence="3" type="ORF">K443DRAFT_126101</name>
</gene>
<dbReference type="Gene3D" id="1.10.510.10">
    <property type="entry name" value="Transferase(Phosphotransferase) domain 1"/>
    <property type="match status" value="1"/>
</dbReference>
<organism evidence="3 4">
    <name type="scientific">Laccaria amethystina LaAM-08-1</name>
    <dbReference type="NCBI Taxonomy" id="1095629"/>
    <lineage>
        <taxon>Eukaryota</taxon>
        <taxon>Fungi</taxon>
        <taxon>Dikarya</taxon>
        <taxon>Basidiomycota</taxon>
        <taxon>Agaricomycotina</taxon>
        <taxon>Agaricomycetes</taxon>
        <taxon>Agaricomycetidae</taxon>
        <taxon>Agaricales</taxon>
        <taxon>Agaricineae</taxon>
        <taxon>Hydnangiaceae</taxon>
        <taxon>Laccaria</taxon>
    </lineage>
</organism>
<evidence type="ECO:0000259" key="2">
    <source>
        <dbReference type="PROSITE" id="PS50011"/>
    </source>
</evidence>
<dbReference type="PROSITE" id="PS00109">
    <property type="entry name" value="PROTEIN_KINASE_TYR"/>
    <property type="match status" value="1"/>
</dbReference>
<dbReference type="AlphaFoldDB" id="A0A0C9X2N9"/>
<feature type="region of interest" description="Disordered" evidence="1">
    <location>
        <begin position="49"/>
        <end position="88"/>
    </location>
</feature>
<dbReference type="GO" id="GO:0005524">
    <property type="term" value="F:ATP binding"/>
    <property type="evidence" value="ECO:0007669"/>
    <property type="project" value="InterPro"/>
</dbReference>
<protein>
    <recommendedName>
        <fullName evidence="2">Protein kinase domain-containing protein</fullName>
    </recommendedName>
</protein>
<dbReference type="EMBL" id="KN838956">
    <property type="protein sequence ID" value="KIJ91906.1"/>
    <property type="molecule type" value="Genomic_DNA"/>
</dbReference>
<sequence>AFIDIVDQLEFLHDKCGLVHGDISISNVVIVRFLPSILAASDAAMYQPSTTTGEQLADAPPSESSSGNSPTTTTVNPGIENSLSFGTEDNGLRCWETVQPSTDTGFPHSLGSGGSVIDFDYSRPKHTISAKTSGTVPYMSIELMEPLQPLEHRLEHDLESVLMVILHIARFTCGPTGDAINEVKSSFNISLWHHEPVVGLVKRNKEADIFDIHENPTNFITEYWNPIGHYLIKLIDLIYPGIRQRVMAAGPATCKSFKEVLVAARDHYCQLRSIHE</sequence>
<dbReference type="InterPro" id="IPR040976">
    <property type="entry name" value="Pkinase_fungal"/>
</dbReference>
<dbReference type="Proteomes" id="UP000054477">
    <property type="component" value="Unassembled WGS sequence"/>
</dbReference>